<reference evidence="3 4" key="1">
    <citation type="journal article" date="2011" name="Stand. Genomic Sci.">
        <title>Complete genome sequence of the gliding freshwater bacterium Fluviicola taffensis type strain (RW262).</title>
        <authorList>
            <person name="Woyke T."/>
            <person name="Chertkov O."/>
            <person name="Lapidus A."/>
            <person name="Nolan M."/>
            <person name="Lucas S."/>
            <person name="Del Rio T.G."/>
            <person name="Tice H."/>
            <person name="Cheng J.F."/>
            <person name="Tapia R."/>
            <person name="Han C."/>
            <person name="Goodwin L."/>
            <person name="Pitluck S."/>
            <person name="Liolios K."/>
            <person name="Pagani I."/>
            <person name="Ivanova N."/>
            <person name="Huntemann M."/>
            <person name="Mavromatis K."/>
            <person name="Mikhailova N."/>
            <person name="Pati A."/>
            <person name="Chen A."/>
            <person name="Palaniappan K."/>
            <person name="Land M."/>
            <person name="Hauser L."/>
            <person name="Brambilla E.M."/>
            <person name="Rohde M."/>
            <person name="Mwirichia R."/>
            <person name="Sikorski J."/>
            <person name="Tindall B.J."/>
            <person name="Goker M."/>
            <person name="Bristow J."/>
            <person name="Eisen J.A."/>
            <person name="Markowitz V."/>
            <person name="Hugenholtz P."/>
            <person name="Klenk H.P."/>
            <person name="Kyrpides N.C."/>
        </authorList>
    </citation>
    <scope>NUCLEOTIDE SEQUENCE [LARGE SCALE GENOMIC DNA]</scope>
    <source>
        <strain evidence="4">DSM 16823 / RW262 / RW262</strain>
    </source>
</reference>
<sequence length="278" mass="30334" precursor="true">MKFILSLAVLFAIQMTSVSFGQLTQKNDVILKTSGDELTGKIQEIGDTEIKFVYAGETLVYSIKKSDIAKITFASGRIEMFNSPKSNSAKADSIAKSGLEAHQNKIAILPFSYLVNKQDAGQEMTYKVQNEVFNIMNQHSGYMTVQPTSTTNALLLKAGITGANVRSFTMGEICNVLGVEYVIQGTITQDLTSVSSSTSGSTTYNTKGNTSSNRSVGTVSGASSSYSSQNYTTNVTMAIYTDKGETIFSQDHQSFWSSDDAYKTTLNYLLKRTPIYQK</sequence>
<dbReference type="eggNOG" id="ENOG5030QGN">
    <property type="taxonomic scope" value="Bacteria"/>
</dbReference>
<dbReference type="KEGG" id="fte:Fluta_0131"/>
<dbReference type="Proteomes" id="UP000007463">
    <property type="component" value="Chromosome"/>
</dbReference>
<dbReference type="RefSeq" id="WP_013684915.1">
    <property type="nucleotide sequence ID" value="NC_015321.1"/>
</dbReference>
<keyword evidence="4" id="KW-1185">Reference proteome</keyword>
<dbReference type="Gene3D" id="3.40.50.10610">
    <property type="entry name" value="ABC-type transport auxiliary lipoprotein component"/>
    <property type="match status" value="1"/>
</dbReference>
<dbReference type="EMBL" id="CP002542">
    <property type="protein sequence ID" value="AEA42141.1"/>
    <property type="molecule type" value="Genomic_DNA"/>
</dbReference>
<proteinExistence type="predicted"/>
<evidence type="ECO:0008006" key="5">
    <source>
        <dbReference type="Google" id="ProtNLM"/>
    </source>
</evidence>
<reference evidence="4" key="2">
    <citation type="submission" date="2011-02" db="EMBL/GenBank/DDBJ databases">
        <title>The complete genome of Fluviicola taffensis DSM 16823.</title>
        <authorList>
            <consortium name="US DOE Joint Genome Institute (JGI-PGF)"/>
            <person name="Lucas S."/>
            <person name="Copeland A."/>
            <person name="Lapidus A."/>
            <person name="Bruce D."/>
            <person name="Goodwin L."/>
            <person name="Pitluck S."/>
            <person name="Kyrpides N."/>
            <person name="Mavromatis K."/>
            <person name="Ivanova N."/>
            <person name="Mikhailova N."/>
            <person name="Pagani I."/>
            <person name="Chertkov O."/>
            <person name="Detter J.C."/>
            <person name="Han C."/>
            <person name="Tapia R."/>
            <person name="Land M."/>
            <person name="Hauser L."/>
            <person name="Markowitz V."/>
            <person name="Cheng J.-F."/>
            <person name="Hugenholtz P."/>
            <person name="Woyke T."/>
            <person name="Wu D."/>
            <person name="Tindall B."/>
            <person name="Pomrenke H.G."/>
            <person name="Brambilla E."/>
            <person name="Klenk H.-P."/>
            <person name="Eisen J.A."/>
        </authorList>
    </citation>
    <scope>NUCLEOTIDE SEQUENCE [LARGE SCALE GENOMIC DNA]</scope>
    <source>
        <strain evidence="4">DSM 16823 / RW262 / RW262</strain>
    </source>
</reference>
<dbReference type="HOGENOM" id="CLU_086943_0_0_10"/>
<protein>
    <recommendedName>
        <fullName evidence="5">Curli production assembly/transport component CsgG</fullName>
    </recommendedName>
</protein>
<organism evidence="3 4">
    <name type="scientific">Fluviicola taffensis (strain DSM 16823 / NCIMB 13979 / RW262)</name>
    <dbReference type="NCBI Taxonomy" id="755732"/>
    <lineage>
        <taxon>Bacteria</taxon>
        <taxon>Pseudomonadati</taxon>
        <taxon>Bacteroidota</taxon>
        <taxon>Flavobacteriia</taxon>
        <taxon>Flavobacteriales</taxon>
        <taxon>Crocinitomicaceae</taxon>
        <taxon>Fluviicola</taxon>
    </lineage>
</organism>
<feature type="chain" id="PRO_5003283533" description="Curli production assembly/transport component CsgG" evidence="2">
    <location>
        <begin position="22"/>
        <end position="278"/>
    </location>
</feature>
<keyword evidence="2" id="KW-0732">Signal</keyword>
<evidence type="ECO:0000313" key="3">
    <source>
        <dbReference type="EMBL" id="AEA42141.1"/>
    </source>
</evidence>
<evidence type="ECO:0000256" key="1">
    <source>
        <dbReference type="SAM" id="MobiDB-lite"/>
    </source>
</evidence>
<evidence type="ECO:0000256" key="2">
    <source>
        <dbReference type="SAM" id="SignalP"/>
    </source>
</evidence>
<dbReference type="AlphaFoldDB" id="F2IB58"/>
<dbReference type="OrthoDB" id="669636at2"/>
<evidence type="ECO:0000313" key="4">
    <source>
        <dbReference type="Proteomes" id="UP000007463"/>
    </source>
</evidence>
<feature type="signal peptide" evidence="2">
    <location>
        <begin position="1"/>
        <end position="21"/>
    </location>
</feature>
<accession>F2IB58</accession>
<gene>
    <name evidence="3" type="ordered locus">Fluta_0131</name>
</gene>
<dbReference type="STRING" id="755732.Fluta_0131"/>
<feature type="region of interest" description="Disordered" evidence="1">
    <location>
        <begin position="192"/>
        <end position="226"/>
    </location>
</feature>
<name>F2IB58_FLUTR</name>